<evidence type="ECO:0000256" key="3">
    <source>
        <dbReference type="ARBA" id="ARBA00029447"/>
    </source>
</evidence>
<dbReference type="OrthoDB" id="354287at2"/>
<comment type="similarity">
    <text evidence="3">Belongs to the methyl-accepting chemotaxis (MCP) protein family.</text>
</comment>
<dbReference type="PRINTS" id="PR00260">
    <property type="entry name" value="CHEMTRNSDUCR"/>
</dbReference>
<evidence type="ECO:0000256" key="1">
    <source>
        <dbReference type="ARBA" id="ARBA00004370"/>
    </source>
</evidence>
<dbReference type="FunFam" id="1.10.287.950:FF:000001">
    <property type="entry name" value="Methyl-accepting chemotaxis sensory transducer"/>
    <property type="match status" value="1"/>
</dbReference>
<dbReference type="CDD" id="cd06225">
    <property type="entry name" value="HAMP"/>
    <property type="match status" value="1"/>
</dbReference>
<feature type="coiled-coil region" evidence="5">
    <location>
        <begin position="517"/>
        <end position="546"/>
    </location>
</feature>
<dbReference type="Proteomes" id="UP000466730">
    <property type="component" value="Unassembled WGS sequence"/>
</dbReference>
<protein>
    <submittedName>
        <fullName evidence="10">HAMP domain-containing protein</fullName>
    </submittedName>
</protein>
<accession>A0A844BGH2</accession>
<dbReference type="Pfam" id="PF00015">
    <property type="entry name" value="MCPsignal"/>
    <property type="match status" value="1"/>
</dbReference>
<organism evidence="10 11">
    <name type="scientific">Rhodovulum strictum</name>
    <dbReference type="NCBI Taxonomy" id="58314"/>
    <lineage>
        <taxon>Bacteria</taxon>
        <taxon>Pseudomonadati</taxon>
        <taxon>Pseudomonadota</taxon>
        <taxon>Alphaproteobacteria</taxon>
        <taxon>Rhodobacterales</taxon>
        <taxon>Paracoccaceae</taxon>
        <taxon>Rhodovulum</taxon>
    </lineage>
</organism>
<evidence type="ECO:0000256" key="2">
    <source>
        <dbReference type="ARBA" id="ARBA00022500"/>
    </source>
</evidence>
<keyword evidence="11" id="KW-1185">Reference proteome</keyword>
<dbReference type="PANTHER" id="PTHR43531:SF11">
    <property type="entry name" value="METHYL-ACCEPTING CHEMOTAXIS PROTEIN 3"/>
    <property type="match status" value="1"/>
</dbReference>
<dbReference type="InterPro" id="IPR003660">
    <property type="entry name" value="HAMP_dom"/>
</dbReference>
<feature type="coiled-coil region" evidence="5">
    <location>
        <begin position="124"/>
        <end position="151"/>
    </location>
</feature>
<dbReference type="Gene3D" id="1.10.287.950">
    <property type="entry name" value="Methyl-accepting chemotaxis protein"/>
    <property type="match status" value="1"/>
</dbReference>
<feature type="domain" description="Methyl-accepting transducer" evidence="8">
    <location>
        <begin position="599"/>
        <end position="828"/>
    </location>
</feature>
<name>A0A844BGH2_9RHOB</name>
<evidence type="ECO:0000256" key="7">
    <source>
        <dbReference type="SAM" id="Phobius"/>
    </source>
</evidence>
<dbReference type="Gene3D" id="6.10.340.10">
    <property type="match status" value="1"/>
</dbReference>
<reference evidence="10 11" key="1">
    <citation type="submission" date="2019-11" db="EMBL/GenBank/DDBJ databases">
        <title>Draft Whole-Genome sequence of the marine photosynthetic bacterium Rhodovulum strictum DSM 11289.</title>
        <authorList>
            <person name="Kyndt J.A."/>
            <person name="Meyer T.E."/>
        </authorList>
    </citation>
    <scope>NUCLEOTIDE SEQUENCE [LARGE SCALE GENOMIC DNA]</scope>
    <source>
        <strain evidence="10 11">DSM 11289</strain>
    </source>
</reference>
<keyword evidence="4" id="KW-0807">Transducer</keyword>
<keyword evidence="7" id="KW-0472">Membrane</keyword>
<dbReference type="InterPro" id="IPR051310">
    <property type="entry name" value="MCP_chemotaxis"/>
</dbReference>
<dbReference type="CDD" id="cd11386">
    <property type="entry name" value="MCP_signal"/>
    <property type="match status" value="1"/>
</dbReference>
<evidence type="ECO:0000313" key="10">
    <source>
        <dbReference type="EMBL" id="MRH20495.1"/>
    </source>
</evidence>
<feature type="domain" description="HAMP" evidence="9">
    <location>
        <begin position="472"/>
        <end position="525"/>
    </location>
</feature>
<evidence type="ECO:0000259" key="8">
    <source>
        <dbReference type="PROSITE" id="PS50111"/>
    </source>
</evidence>
<dbReference type="InterPro" id="IPR004090">
    <property type="entry name" value="Chemotax_Me-accpt_rcpt"/>
</dbReference>
<dbReference type="SUPFAM" id="SSF58104">
    <property type="entry name" value="Methyl-accepting chemotaxis protein (MCP) signaling domain"/>
    <property type="match status" value="1"/>
</dbReference>
<comment type="caution">
    <text evidence="10">The sequence shown here is derived from an EMBL/GenBank/DDBJ whole genome shotgun (WGS) entry which is preliminary data.</text>
</comment>
<dbReference type="SMART" id="SM00304">
    <property type="entry name" value="HAMP"/>
    <property type="match status" value="2"/>
</dbReference>
<dbReference type="PROSITE" id="PS50885">
    <property type="entry name" value="HAMP"/>
    <property type="match status" value="2"/>
</dbReference>
<feature type="domain" description="HAMP" evidence="9">
    <location>
        <begin position="548"/>
        <end position="594"/>
    </location>
</feature>
<evidence type="ECO:0000256" key="6">
    <source>
        <dbReference type="SAM" id="MobiDB-lite"/>
    </source>
</evidence>
<dbReference type="GO" id="GO:0007165">
    <property type="term" value="P:signal transduction"/>
    <property type="evidence" value="ECO:0007669"/>
    <property type="project" value="UniProtKB-KW"/>
</dbReference>
<dbReference type="GO" id="GO:0004888">
    <property type="term" value="F:transmembrane signaling receptor activity"/>
    <property type="evidence" value="ECO:0007669"/>
    <property type="project" value="InterPro"/>
</dbReference>
<feature type="transmembrane region" description="Helical" evidence="7">
    <location>
        <begin position="452"/>
        <end position="474"/>
    </location>
</feature>
<keyword evidence="2" id="KW-0145">Chemotaxis</keyword>
<dbReference type="PROSITE" id="PS50111">
    <property type="entry name" value="CHEMOTAXIS_TRANSDUC_2"/>
    <property type="match status" value="1"/>
</dbReference>
<comment type="subcellular location">
    <subcellularLocation>
        <location evidence="1">Membrane</location>
    </subcellularLocation>
</comment>
<dbReference type="SUPFAM" id="SSF158472">
    <property type="entry name" value="HAMP domain-like"/>
    <property type="match status" value="1"/>
</dbReference>
<gene>
    <name evidence="10" type="ORF">GH815_05775</name>
</gene>
<evidence type="ECO:0000313" key="11">
    <source>
        <dbReference type="Proteomes" id="UP000466730"/>
    </source>
</evidence>
<sequence>MGFSMAAMAAMTAAAVVIALAVFTSLTGSLNTLLGQQLPALRNSVDVIEHSAGIRDALSEMLLASTPDGVRSGLESFVEERAALEKGMNGMPAAAITAMKPLLSDLGSAVELMQAAIADRFARQDELETTIAAFREQSDKAREQLEKISDDAVYDMELAGAQTIEAVTSTLGSLIDHDFVATTLVLKARSEINLLSGIAIALADSGDEGRGGSLRGIAVLSLGELDTILSGLEENGSSSGLLPVLTEMRTMLAESTIDGFRARPDHLRRLMALREQTDAALTQAIDDLTQNLMTGAEDTATFNSEAVERLIGNELTFIRDAARLELAVETVVATAFLGATARDPDAAAAAQGDLDEVAGALAALIDEVFLTEDLRIIIQEILASAAPETGVIATRAAMLHAQSRAETTSRTAYDHLRRIGDAAVSHSDAALALAAEAGDSVLAAADRAERQLHMVAMGSVALLLAAPVFTWLLILRPMSRLVRVTERLSKGDLAPITGIPYSGGEIGRMATALGIFREGLIERARMQEQERALEEERRQLAEQQHTVVTTLADALQRLSAGDLTHRLDAAFAPDYEQLRHDFNATVATLNEMLGSIVENATEIHARAEEIGTASDDLSQRTENQAATLEETAAALDELTSSVRAAADGAAEVERVVSAARGDAEASGRVVTDAIGAMSEIKRSSDEIGQIIGVIDDIAFQTNLLALNAGVEAARAGEAGRGFAVVASEVRALAQRSSDAAKEIKTLIGTSSDQVESGVALVNRAGEALADIVGRVANIADLVSGIATGAQEQSVGLGEINVGVTQLDQVTQQNAAMVEEATAASATLRHEAETLQGLVARFRLQGGQPGSSTALPPLRLATPTRPAPPSQPKAAAELSFPAQRKAANDTTTWQDF</sequence>
<dbReference type="Pfam" id="PF00672">
    <property type="entry name" value="HAMP"/>
    <property type="match status" value="2"/>
</dbReference>
<keyword evidence="5" id="KW-0175">Coiled coil</keyword>
<dbReference type="InterPro" id="IPR004089">
    <property type="entry name" value="MCPsignal_dom"/>
</dbReference>
<evidence type="ECO:0000256" key="5">
    <source>
        <dbReference type="SAM" id="Coils"/>
    </source>
</evidence>
<dbReference type="GO" id="GO:0006935">
    <property type="term" value="P:chemotaxis"/>
    <property type="evidence" value="ECO:0007669"/>
    <property type="project" value="UniProtKB-KW"/>
</dbReference>
<dbReference type="EMBL" id="WJPO01000006">
    <property type="protein sequence ID" value="MRH20495.1"/>
    <property type="molecule type" value="Genomic_DNA"/>
</dbReference>
<feature type="compositionally biased region" description="Low complexity" evidence="6">
    <location>
        <begin position="852"/>
        <end position="863"/>
    </location>
</feature>
<keyword evidence="7" id="KW-1133">Transmembrane helix</keyword>
<dbReference type="AlphaFoldDB" id="A0A844BGH2"/>
<proteinExistence type="inferred from homology"/>
<dbReference type="SMART" id="SM00283">
    <property type="entry name" value="MA"/>
    <property type="match status" value="1"/>
</dbReference>
<keyword evidence="7" id="KW-0812">Transmembrane</keyword>
<evidence type="ECO:0000259" key="9">
    <source>
        <dbReference type="PROSITE" id="PS50885"/>
    </source>
</evidence>
<dbReference type="GO" id="GO:0016020">
    <property type="term" value="C:membrane"/>
    <property type="evidence" value="ECO:0007669"/>
    <property type="project" value="UniProtKB-SubCell"/>
</dbReference>
<evidence type="ECO:0000256" key="4">
    <source>
        <dbReference type="PROSITE-ProRule" id="PRU00284"/>
    </source>
</evidence>
<feature type="region of interest" description="Disordered" evidence="6">
    <location>
        <begin position="846"/>
        <end position="895"/>
    </location>
</feature>
<dbReference type="PANTHER" id="PTHR43531">
    <property type="entry name" value="PROTEIN ICFG"/>
    <property type="match status" value="1"/>
</dbReference>